<sequence>MPKEGGKQGRSPISFYQQASSQPTSPRKEEEQEKELEETIFPKLQDPKNQKDSMDNIFNIARTFMELKNKEKQRMRQHHFPKK</sequence>
<feature type="compositionally biased region" description="Polar residues" evidence="1">
    <location>
        <begin position="14"/>
        <end position="25"/>
    </location>
</feature>
<keyword evidence="3" id="KW-1185">Reference proteome</keyword>
<gene>
    <name evidence="2" type="ORF">O181_094658</name>
</gene>
<name>A0A9Q3PAG6_9BASI</name>
<dbReference type="EMBL" id="AVOT02061780">
    <property type="protein sequence ID" value="MBW0554943.1"/>
    <property type="molecule type" value="Genomic_DNA"/>
</dbReference>
<evidence type="ECO:0000313" key="3">
    <source>
        <dbReference type="Proteomes" id="UP000765509"/>
    </source>
</evidence>
<protein>
    <submittedName>
        <fullName evidence="2">Uncharacterized protein</fullName>
    </submittedName>
</protein>
<proteinExistence type="predicted"/>
<dbReference type="AlphaFoldDB" id="A0A9Q3PAG6"/>
<accession>A0A9Q3PAG6</accession>
<feature type="region of interest" description="Disordered" evidence="1">
    <location>
        <begin position="1"/>
        <end position="53"/>
    </location>
</feature>
<organism evidence="2 3">
    <name type="scientific">Austropuccinia psidii MF-1</name>
    <dbReference type="NCBI Taxonomy" id="1389203"/>
    <lineage>
        <taxon>Eukaryota</taxon>
        <taxon>Fungi</taxon>
        <taxon>Dikarya</taxon>
        <taxon>Basidiomycota</taxon>
        <taxon>Pucciniomycotina</taxon>
        <taxon>Pucciniomycetes</taxon>
        <taxon>Pucciniales</taxon>
        <taxon>Sphaerophragmiaceae</taxon>
        <taxon>Austropuccinia</taxon>
    </lineage>
</organism>
<comment type="caution">
    <text evidence="2">The sequence shown here is derived from an EMBL/GenBank/DDBJ whole genome shotgun (WGS) entry which is preliminary data.</text>
</comment>
<reference evidence="2" key="1">
    <citation type="submission" date="2021-03" db="EMBL/GenBank/DDBJ databases">
        <title>Draft genome sequence of rust myrtle Austropuccinia psidii MF-1, a brazilian biotype.</title>
        <authorList>
            <person name="Quecine M.C."/>
            <person name="Pachon D.M.R."/>
            <person name="Bonatelli M.L."/>
            <person name="Correr F.H."/>
            <person name="Franceschini L.M."/>
            <person name="Leite T.F."/>
            <person name="Margarido G.R.A."/>
            <person name="Almeida C.A."/>
            <person name="Ferrarezi J.A."/>
            <person name="Labate C.A."/>
        </authorList>
    </citation>
    <scope>NUCLEOTIDE SEQUENCE</scope>
    <source>
        <strain evidence="2">MF-1</strain>
    </source>
</reference>
<evidence type="ECO:0000256" key="1">
    <source>
        <dbReference type="SAM" id="MobiDB-lite"/>
    </source>
</evidence>
<evidence type="ECO:0000313" key="2">
    <source>
        <dbReference type="EMBL" id="MBW0554943.1"/>
    </source>
</evidence>
<dbReference type="Proteomes" id="UP000765509">
    <property type="component" value="Unassembled WGS sequence"/>
</dbReference>